<evidence type="ECO:0000313" key="1">
    <source>
        <dbReference type="EMBL" id="CAK9136162.1"/>
    </source>
</evidence>
<gene>
    <name evidence="1" type="ORF">ILEXP_LOCUS3136</name>
</gene>
<reference evidence="1 2" key="1">
    <citation type="submission" date="2024-02" db="EMBL/GenBank/DDBJ databases">
        <authorList>
            <person name="Vignale AGUSTIN F."/>
            <person name="Sosa J E."/>
            <person name="Modenutti C."/>
        </authorList>
    </citation>
    <scope>NUCLEOTIDE SEQUENCE [LARGE SCALE GENOMIC DNA]</scope>
</reference>
<name>A0ABC8QUR1_9AQUA</name>
<accession>A0ABC8QUR1</accession>
<dbReference type="EMBL" id="CAUOFW020000737">
    <property type="protein sequence ID" value="CAK9136162.1"/>
    <property type="molecule type" value="Genomic_DNA"/>
</dbReference>
<protein>
    <submittedName>
        <fullName evidence="1">Uncharacterized protein</fullName>
    </submittedName>
</protein>
<keyword evidence="2" id="KW-1185">Reference proteome</keyword>
<organism evidence="1 2">
    <name type="scientific">Ilex paraguariensis</name>
    <name type="common">yerba mate</name>
    <dbReference type="NCBI Taxonomy" id="185542"/>
    <lineage>
        <taxon>Eukaryota</taxon>
        <taxon>Viridiplantae</taxon>
        <taxon>Streptophyta</taxon>
        <taxon>Embryophyta</taxon>
        <taxon>Tracheophyta</taxon>
        <taxon>Spermatophyta</taxon>
        <taxon>Magnoliopsida</taxon>
        <taxon>eudicotyledons</taxon>
        <taxon>Gunneridae</taxon>
        <taxon>Pentapetalae</taxon>
        <taxon>asterids</taxon>
        <taxon>campanulids</taxon>
        <taxon>Aquifoliales</taxon>
        <taxon>Aquifoliaceae</taxon>
        <taxon>Ilex</taxon>
    </lineage>
</organism>
<dbReference type="PANTHER" id="PTHR34130">
    <property type="entry name" value="OS08G0243800 PROTEIN"/>
    <property type="match status" value="1"/>
</dbReference>
<proteinExistence type="predicted"/>
<dbReference type="AlphaFoldDB" id="A0ABC8QUR1"/>
<dbReference type="Proteomes" id="UP001642360">
    <property type="component" value="Unassembled WGS sequence"/>
</dbReference>
<dbReference type="PANTHER" id="PTHR34130:SF5">
    <property type="entry name" value="OS08G0243800 PROTEIN"/>
    <property type="match status" value="1"/>
</dbReference>
<comment type="caution">
    <text evidence="1">The sequence shown here is derived from an EMBL/GenBank/DDBJ whole genome shotgun (WGS) entry which is preliminary data.</text>
</comment>
<evidence type="ECO:0000313" key="2">
    <source>
        <dbReference type="Proteomes" id="UP001642360"/>
    </source>
</evidence>
<sequence length="258" mass="29503">MVAQEPYLDLVSENTMVEALDEAEETLSLCDLPIYSDAADYKDFSQEYQSLSSSSSEQDCFEFFSEDWSTTSSFSSENIIFCGKLIPFKEPVSEEYTHIHKQESNKEQEHRNRGLFRWPSMAFRGSKSEKSVSNLQYVSSSKSLESPVPEKHRHTTEKWTKKYDIRVAVRTSSAKSKWYFFMFGLSRFPTEMELKDMRTRQMRRKSTSFRPNDGGEKVASVEGSRMKGWWGLIRALGCGGCHHANAVVKASFGGVPRA</sequence>